<keyword evidence="6 7" id="KW-0472">Membrane</keyword>
<dbReference type="AlphaFoldDB" id="A0A5C9AEI9"/>
<evidence type="ECO:0000256" key="1">
    <source>
        <dbReference type="ARBA" id="ARBA00004141"/>
    </source>
</evidence>
<evidence type="ECO:0000256" key="6">
    <source>
        <dbReference type="ARBA" id="ARBA00023136"/>
    </source>
</evidence>
<sequence length="130" mass="14366">SSIGLLTQTGDYTRRSFIYGSVICLLVALVPALTRLFCSIPLPVSSAVMLVSYLPLLFSALVFSQQITFTARNIYRLALPLFVGIFLMALPPVYLQDLPLTLRPLLSNGLLVGILLAVLMDNLIPWERIE</sequence>
<name>A0A5C9AEI9_ECOLX</name>
<comment type="subcellular location">
    <subcellularLocation>
        <location evidence="1">Membrane</location>
        <topology evidence="1">Multi-pass membrane protein</topology>
    </subcellularLocation>
</comment>
<comment type="caution">
    <text evidence="8">The sequence shown here is derived from an EMBL/GenBank/DDBJ whole genome shotgun (WGS) entry which is preliminary data.</text>
</comment>
<evidence type="ECO:0000313" key="8">
    <source>
        <dbReference type="EMBL" id="TXS97741.1"/>
    </source>
</evidence>
<proteinExistence type="inferred from homology"/>
<feature type="transmembrane region" description="Helical" evidence="7">
    <location>
        <begin position="40"/>
        <end position="62"/>
    </location>
</feature>
<comment type="similarity">
    <text evidence="2">Belongs to the nucleobase:cation symporter-2 (NCS2) (TC 2.A.40) family.</text>
</comment>
<feature type="transmembrane region" description="Helical" evidence="7">
    <location>
        <begin position="106"/>
        <end position="124"/>
    </location>
</feature>
<protein>
    <submittedName>
        <fullName evidence="8">Uracil/xanthine transporter</fullName>
    </submittedName>
</protein>
<dbReference type="GO" id="GO:0042907">
    <property type="term" value="F:xanthine transmembrane transporter activity"/>
    <property type="evidence" value="ECO:0007669"/>
    <property type="project" value="TreeGrafter"/>
</dbReference>
<evidence type="ECO:0000313" key="9">
    <source>
        <dbReference type="Proteomes" id="UP000321461"/>
    </source>
</evidence>
<dbReference type="EMBL" id="VSBS01001880">
    <property type="protein sequence ID" value="TXS97741.1"/>
    <property type="molecule type" value="Genomic_DNA"/>
</dbReference>
<evidence type="ECO:0000256" key="5">
    <source>
        <dbReference type="ARBA" id="ARBA00022989"/>
    </source>
</evidence>
<evidence type="ECO:0000256" key="4">
    <source>
        <dbReference type="ARBA" id="ARBA00022692"/>
    </source>
</evidence>
<evidence type="ECO:0000256" key="7">
    <source>
        <dbReference type="SAM" id="Phobius"/>
    </source>
</evidence>
<keyword evidence="3" id="KW-0813">Transport</keyword>
<evidence type="ECO:0000256" key="2">
    <source>
        <dbReference type="ARBA" id="ARBA00008821"/>
    </source>
</evidence>
<reference evidence="8 9" key="1">
    <citation type="submission" date="2019-08" db="EMBL/GenBank/DDBJ databases">
        <title>Whole genome analysis of cultivated E. coli strains isolated from CD patients and healthy donors.</title>
        <authorList>
            <person name="Siniagina M.N."/>
            <person name="Markelova M.I."/>
            <person name="Laikov A.V."/>
            <person name="Boulygina E.A."/>
            <person name="Khusnutdinova D.R."/>
            <person name="Kharchenko A."/>
            <person name="Grigoryeva T.V."/>
        </authorList>
    </citation>
    <scope>NUCLEOTIDE SEQUENCE [LARGE SCALE GENOMIC DNA]</scope>
    <source>
        <strain evidence="8 9">3_77_5</strain>
    </source>
</reference>
<dbReference type="PANTHER" id="PTHR42810:SF6">
    <property type="entry name" value="PURINE PERMEASE YBBY-RELATED"/>
    <property type="match status" value="1"/>
</dbReference>
<feature type="transmembrane region" description="Helical" evidence="7">
    <location>
        <begin position="16"/>
        <end position="34"/>
    </location>
</feature>
<keyword evidence="5 7" id="KW-1133">Transmembrane helix</keyword>
<feature type="transmembrane region" description="Helical" evidence="7">
    <location>
        <begin position="74"/>
        <end position="94"/>
    </location>
</feature>
<dbReference type="GO" id="GO:0005886">
    <property type="term" value="C:plasma membrane"/>
    <property type="evidence" value="ECO:0007669"/>
    <property type="project" value="TreeGrafter"/>
</dbReference>
<keyword evidence="4 7" id="KW-0812">Transmembrane</keyword>
<accession>A0A5C9AEI9</accession>
<feature type="non-terminal residue" evidence="8">
    <location>
        <position position="1"/>
    </location>
</feature>
<dbReference type="Pfam" id="PF00860">
    <property type="entry name" value="Xan_ur_permease"/>
    <property type="match status" value="1"/>
</dbReference>
<dbReference type="PANTHER" id="PTHR42810">
    <property type="entry name" value="PURINE PERMEASE C1399.01C-RELATED"/>
    <property type="match status" value="1"/>
</dbReference>
<dbReference type="Proteomes" id="UP000321461">
    <property type="component" value="Unassembled WGS sequence"/>
</dbReference>
<dbReference type="NCBIfam" id="NF037981">
    <property type="entry name" value="NCS2_1"/>
    <property type="match status" value="1"/>
</dbReference>
<gene>
    <name evidence="8" type="ORF">FWK02_31645</name>
</gene>
<dbReference type="InterPro" id="IPR006043">
    <property type="entry name" value="NCS2"/>
</dbReference>
<organism evidence="8 9">
    <name type="scientific">Escherichia coli</name>
    <dbReference type="NCBI Taxonomy" id="562"/>
    <lineage>
        <taxon>Bacteria</taxon>
        <taxon>Pseudomonadati</taxon>
        <taxon>Pseudomonadota</taxon>
        <taxon>Gammaproteobacteria</taxon>
        <taxon>Enterobacterales</taxon>
        <taxon>Enterobacteriaceae</taxon>
        <taxon>Escherichia</taxon>
    </lineage>
</organism>
<evidence type="ECO:0000256" key="3">
    <source>
        <dbReference type="ARBA" id="ARBA00022448"/>
    </source>
</evidence>